<dbReference type="InterPro" id="IPR015655">
    <property type="entry name" value="PP2C"/>
</dbReference>
<dbReference type="PANTHER" id="PTHR47992">
    <property type="entry name" value="PROTEIN PHOSPHATASE"/>
    <property type="match status" value="1"/>
</dbReference>
<name>A0A942TBV9_9BACI</name>
<dbReference type="EC" id="3.1.3.16" evidence="2"/>
<feature type="domain" description="PPM-type phosphatase" evidence="9">
    <location>
        <begin position="2"/>
        <end position="242"/>
    </location>
</feature>
<dbReference type="GO" id="GO:0004722">
    <property type="term" value="F:protein serine/threonine phosphatase activity"/>
    <property type="evidence" value="ECO:0007669"/>
    <property type="project" value="UniProtKB-EC"/>
</dbReference>
<reference evidence="10 11" key="1">
    <citation type="submission" date="2021-05" db="EMBL/GenBank/DDBJ databases">
        <title>Novel Bacillus species.</title>
        <authorList>
            <person name="Liu G."/>
        </authorList>
    </citation>
    <scope>NUCLEOTIDE SEQUENCE [LARGE SCALE GENOMIC DNA]</scope>
    <source>
        <strain evidence="11">FJAT-49780</strain>
    </source>
</reference>
<organism evidence="10 11">
    <name type="scientific">Lederbergia citri</name>
    <dbReference type="NCBI Taxonomy" id="2833580"/>
    <lineage>
        <taxon>Bacteria</taxon>
        <taxon>Bacillati</taxon>
        <taxon>Bacillota</taxon>
        <taxon>Bacilli</taxon>
        <taxon>Bacillales</taxon>
        <taxon>Bacillaceae</taxon>
        <taxon>Lederbergia</taxon>
    </lineage>
</organism>
<dbReference type="RefSeq" id="WP_213123167.1">
    <property type="nucleotide sequence ID" value="NZ_JAGYPG010000001.1"/>
</dbReference>
<dbReference type="SMART" id="SM00332">
    <property type="entry name" value="PP2Cc"/>
    <property type="match status" value="1"/>
</dbReference>
<dbReference type="CDD" id="cd00143">
    <property type="entry name" value="PP2Cc"/>
    <property type="match status" value="1"/>
</dbReference>
<evidence type="ECO:0000313" key="11">
    <source>
        <dbReference type="Proteomes" id="UP000681414"/>
    </source>
</evidence>
<dbReference type="GO" id="GO:0046872">
    <property type="term" value="F:metal ion binding"/>
    <property type="evidence" value="ECO:0007669"/>
    <property type="project" value="UniProtKB-KW"/>
</dbReference>
<comment type="caution">
    <text evidence="10">The sequence shown here is derived from an EMBL/GenBank/DDBJ whole genome shotgun (WGS) entry which is preliminary data.</text>
</comment>
<dbReference type="InterPro" id="IPR001932">
    <property type="entry name" value="PPM-type_phosphatase-like_dom"/>
</dbReference>
<comment type="catalytic activity">
    <reaction evidence="8">
        <text>O-phospho-L-threonyl-[protein] + H2O = L-threonyl-[protein] + phosphate</text>
        <dbReference type="Rhea" id="RHEA:47004"/>
        <dbReference type="Rhea" id="RHEA-COMP:11060"/>
        <dbReference type="Rhea" id="RHEA-COMP:11605"/>
        <dbReference type="ChEBI" id="CHEBI:15377"/>
        <dbReference type="ChEBI" id="CHEBI:30013"/>
        <dbReference type="ChEBI" id="CHEBI:43474"/>
        <dbReference type="ChEBI" id="CHEBI:61977"/>
        <dbReference type="EC" id="3.1.3.16"/>
    </reaction>
</comment>
<evidence type="ECO:0000256" key="7">
    <source>
        <dbReference type="ARBA" id="ARBA00047761"/>
    </source>
</evidence>
<keyword evidence="5" id="KW-0904">Protein phosphatase</keyword>
<keyword evidence="11" id="KW-1185">Reference proteome</keyword>
<dbReference type="SMART" id="SM00331">
    <property type="entry name" value="PP2C_SIG"/>
    <property type="match status" value="1"/>
</dbReference>
<evidence type="ECO:0000256" key="5">
    <source>
        <dbReference type="ARBA" id="ARBA00022912"/>
    </source>
</evidence>
<evidence type="ECO:0000256" key="2">
    <source>
        <dbReference type="ARBA" id="ARBA00013081"/>
    </source>
</evidence>
<dbReference type="PROSITE" id="PS51746">
    <property type="entry name" value="PPM_2"/>
    <property type="match status" value="1"/>
</dbReference>
<gene>
    <name evidence="10" type="ORF">KHA97_02460</name>
</gene>
<sequence>MKALFKTDKGVVRPHNEDNGGIFYNKHGICLAIVADGMGGHQAGEVASQIAVTELQKLWSEVDDELTPESAEKWFFENVALVNKEIFNHSEQNQEYYGMGTTLVAAICTSTFATIVNIGDSRCYLLNDSGFNQLTEDHTLVNELIKAGQLSPEDAELHPRKNLILNAMGTEANIEMDISTITFEEGNKLLLCSDGLSNKVSNAEMLKILTDQTDLNEKADALIQLANHYGGEDNISLAIVNACPESGCE</sequence>
<dbReference type="SUPFAM" id="SSF81606">
    <property type="entry name" value="PP2C-like"/>
    <property type="match status" value="1"/>
</dbReference>
<evidence type="ECO:0000313" key="10">
    <source>
        <dbReference type="EMBL" id="MBS4193936.1"/>
    </source>
</evidence>
<evidence type="ECO:0000259" key="9">
    <source>
        <dbReference type="PROSITE" id="PS51746"/>
    </source>
</evidence>
<dbReference type="AlphaFoldDB" id="A0A942TBV9"/>
<accession>A0A942TBV9</accession>
<dbReference type="FunFam" id="3.60.40.10:FF:000002">
    <property type="entry name" value="Serine/threonine phosphatase stp"/>
    <property type="match status" value="1"/>
</dbReference>
<dbReference type="InterPro" id="IPR036457">
    <property type="entry name" value="PPM-type-like_dom_sf"/>
</dbReference>
<evidence type="ECO:0000256" key="8">
    <source>
        <dbReference type="ARBA" id="ARBA00048336"/>
    </source>
</evidence>
<proteinExistence type="predicted"/>
<evidence type="ECO:0000256" key="1">
    <source>
        <dbReference type="ARBA" id="ARBA00001936"/>
    </source>
</evidence>
<keyword evidence="6" id="KW-0464">Manganese</keyword>
<dbReference type="EMBL" id="JAGYPG010000001">
    <property type="protein sequence ID" value="MBS4193936.1"/>
    <property type="molecule type" value="Genomic_DNA"/>
</dbReference>
<comment type="catalytic activity">
    <reaction evidence="7">
        <text>O-phospho-L-seryl-[protein] + H2O = L-seryl-[protein] + phosphate</text>
        <dbReference type="Rhea" id="RHEA:20629"/>
        <dbReference type="Rhea" id="RHEA-COMP:9863"/>
        <dbReference type="Rhea" id="RHEA-COMP:11604"/>
        <dbReference type="ChEBI" id="CHEBI:15377"/>
        <dbReference type="ChEBI" id="CHEBI:29999"/>
        <dbReference type="ChEBI" id="CHEBI:43474"/>
        <dbReference type="ChEBI" id="CHEBI:83421"/>
        <dbReference type="EC" id="3.1.3.16"/>
    </reaction>
</comment>
<evidence type="ECO:0000256" key="6">
    <source>
        <dbReference type="ARBA" id="ARBA00023211"/>
    </source>
</evidence>
<dbReference type="NCBIfam" id="NF033484">
    <property type="entry name" value="Stp1_PP2C_phos"/>
    <property type="match status" value="1"/>
</dbReference>
<protein>
    <recommendedName>
        <fullName evidence="2">protein-serine/threonine phosphatase</fullName>
        <ecNumber evidence="2">3.1.3.16</ecNumber>
    </recommendedName>
</protein>
<dbReference type="Pfam" id="PF13672">
    <property type="entry name" value="PP2C_2"/>
    <property type="match status" value="1"/>
</dbReference>
<evidence type="ECO:0000256" key="3">
    <source>
        <dbReference type="ARBA" id="ARBA00022723"/>
    </source>
</evidence>
<dbReference type="Proteomes" id="UP000681414">
    <property type="component" value="Unassembled WGS sequence"/>
</dbReference>
<keyword evidence="4" id="KW-0378">Hydrolase</keyword>
<evidence type="ECO:0000256" key="4">
    <source>
        <dbReference type="ARBA" id="ARBA00022801"/>
    </source>
</evidence>
<dbReference type="Gene3D" id="3.60.40.10">
    <property type="entry name" value="PPM-type phosphatase domain"/>
    <property type="match status" value="1"/>
</dbReference>
<comment type="cofactor">
    <cofactor evidence="1">
        <name>Mn(2+)</name>
        <dbReference type="ChEBI" id="CHEBI:29035"/>
    </cofactor>
</comment>
<keyword evidence="3" id="KW-0479">Metal-binding</keyword>